<evidence type="ECO:0000259" key="10">
    <source>
        <dbReference type="PROSITE" id="PS50050"/>
    </source>
</evidence>
<dbReference type="Gene3D" id="1.10.533.10">
    <property type="entry name" value="Death Domain, Fas"/>
    <property type="match status" value="1"/>
</dbReference>
<dbReference type="GO" id="GO:0005923">
    <property type="term" value="C:bicellular tight junction"/>
    <property type="evidence" value="ECO:0000318"/>
    <property type="project" value="GO_Central"/>
</dbReference>
<dbReference type="GeneID" id="100889506"/>
<dbReference type="Pfam" id="PF00791">
    <property type="entry name" value="ZU5"/>
    <property type="match status" value="1"/>
</dbReference>
<feature type="repeat" description="TNFR-Cys" evidence="6">
    <location>
        <begin position="46"/>
        <end position="91"/>
    </location>
</feature>
<dbReference type="Pfam" id="PF00531">
    <property type="entry name" value="Death"/>
    <property type="match status" value="1"/>
</dbReference>
<feature type="domain" description="ZU5" evidence="11">
    <location>
        <begin position="283"/>
        <end position="423"/>
    </location>
</feature>
<dbReference type="PROSITE" id="PS50050">
    <property type="entry name" value="TNFR_NGFR_2"/>
    <property type="match status" value="1"/>
</dbReference>
<dbReference type="PANTHER" id="PTHR13865">
    <property type="entry name" value="TIGHT JUNCTION PROTEIN"/>
    <property type="match status" value="1"/>
</dbReference>
<dbReference type="EnsemblMetazoa" id="XM_011673951">
    <property type="protein sequence ID" value="XP_011672253"/>
    <property type="gene ID" value="LOC100889506"/>
</dbReference>
<keyword evidence="5" id="KW-0325">Glycoprotein</keyword>
<evidence type="ECO:0000256" key="4">
    <source>
        <dbReference type="ARBA" id="ARBA00023157"/>
    </source>
</evidence>
<feature type="domain" description="TNFR-Cys" evidence="10">
    <location>
        <begin position="46"/>
        <end position="91"/>
    </location>
</feature>
<dbReference type="GO" id="GO:0006915">
    <property type="term" value="P:apoptotic process"/>
    <property type="evidence" value="ECO:0007669"/>
    <property type="project" value="UniProtKB-KW"/>
</dbReference>
<dbReference type="KEGG" id="spu:100889506"/>
<name>A0A7M7HNZ3_STRPU</name>
<evidence type="ECO:0000256" key="2">
    <source>
        <dbReference type="ARBA" id="ARBA00022729"/>
    </source>
</evidence>
<evidence type="ECO:0000259" key="11">
    <source>
        <dbReference type="PROSITE" id="PS51145"/>
    </source>
</evidence>
<dbReference type="GO" id="GO:0050839">
    <property type="term" value="F:cell adhesion molecule binding"/>
    <property type="evidence" value="ECO:0000318"/>
    <property type="project" value="GO_Central"/>
</dbReference>
<keyword evidence="7" id="KW-0812">Transmembrane</keyword>
<dbReference type="InterPro" id="IPR000906">
    <property type="entry name" value="ZU5_dom"/>
</dbReference>
<evidence type="ECO:0000256" key="1">
    <source>
        <dbReference type="ARBA" id="ARBA00022703"/>
    </source>
</evidence>
<dbReference type="InterPro" id="IPR001368">
    <property type="entry name" value="TNFR/NGFR_Cys_rich_reg"/>
</dbReference>
<feature type="signal peptide" evidence="8">
    <location>
        <begin position="1"/>
        <end position="27"/>
    </location>
</feature>
<dbReference type="GO" id="GO:0098609">
    <property type="term" value="P:cell-cell adhesion"/>
    <property type="evidence" value="ECO:0000318"/>
    <property type="project" value="GO_Central"/>
</dbReference>
<dbReference type="Proteomes" id="UP000007110">
    <property type="component" value="Unassembled WGS sequence"/>
</dbReference>
<dbReference type="Gene3D" id="2.60.220.30">
    <property type="match status" value="1"/>
</dbReference>
<evidence type="ECO:0000256" key="5">
    <source>
        <dbReference type="ARBA" id="ARBA00023180"/>
    </source>
</evidence>
<evidence type="ECO:0000256" key="3">
    <source>
        <dbReference type="ARBA" id="ARBA00022737"/>
    </source>
</evidence>
<dbReference type="GO" id="GO:0045216">
    <property type="term" value="P:cell-cell junction organization"/>
    <property type="evidence" value="ECO:0000318"/>
    <property type="project" value="GO_Central"/>
</dbReference>
<feature type="disulfide bond" evidence="6">
    <location>
        <begin position="70"/>
        <end position="83"/>
    </location>
</feature>
<dbReference type="AlphaFoldDB" id="A0A7M7HNZ3"/>
<feature type="disulfide bond" evidence="6">
    <location>
        <begin position="73"/>
        <end position="91"/>
    </location>
</feature>
<dbReference type="GO" id="GO:0005886">
    <property type="term" value="C:plasma membrane"/>
    <property type="evidence" value="ECO:0000318"/>
    <property type="project" value="GO_Central"/>
</dbReference>
<evidence type="ECO:0000313" key="13">
    <source>
        <dbReference type="Proteomes" id="UP000007110"/>
    </source>
</evidence>
<dbReference type="InterPro" id="IPR000488">
    <property type="entry name" value="Death_dom"/>
</dbReference>
<keyword evidence="1" id="KW-0053">Apoptosis</keyword>
<dbReference type="InParanoid" id="A0A7M7HNZ3"/>
<keyword evidence="4 6" id="KW-1015">Disulfide bond</keyword>
<dbReference type="GO" id="GO:0007165">
    <property type="term" value="P:signal transduction"/>
    <property type="evidence" value="ECO:0007669"/>
    <property type="project" value="InterPro"/>
</dbReference>
<sequence length="721" mass="79996">MVRSPSGFSLLILVLFGFSGQMSSATAGVIPLGFLNVLDENTTSFECGNGSYKDIIRLATGRESHVCKPCFQCPCGVKVLRHCSSTTDTECTEQCEESNAVFNQTLGACVSLLGVVNCSRHAEPQSSDYTTTMVVSTYMYGTDFGTESGGDLSPLRAFGTSLGIIVSLSIGTIAIILIARKKGYLKGFFKKPDCTGSSPCNIIRTSSPKISRSLVRRKYETLLQRLSNVFTEEATPVGDRGLQMSIASIPMATEEEPLMMTSLNLPLAEDIQVSHDGEEPYWLVMRGCFTSRGGVLRCKDSDVFLEIPPGAIPESVERQEIVAKVALVTSRFDFKLKKDEVCLSPVVELLSPGLDAFDDLIVIHIPHRARMDPDWSFKVHFTRSHGKTEGGWQAVDEEEEYNPEDCKRVACQRSPSVVTFRTNKTHFVIRTPHFSKYACSGCGKKRYLNLEALVSAKYQNLPNRQQVDLNCYIVDTIKDSWHRVKENEGQRPQSDKHPIHLKSKEPLLVSLMTDSTAIGEEWAWTPETYGGKRPTSVAIPIRNIVRCCSDAVPYFVTFSLRPKALFNHTIPTALFESMVVYQQKGSSSELPISIAFDLQDQHNTVPSLSSVPSSPKCTINDLIGKVAKKIPVNKWKDLLRCLLSGEDDVETLVDELHVKYDVGEVNHQMLRIWLQRRGKDATCERLRQSLKTCGLVNIAEMIEDGTHECGSDIVSQCSSNV</sequence>
<reference evidence="13" key="1">
    <citation type="submission" date="2015-02" db="EMBL/GenBank/DDBJ databases">
        <title>Genome sequencing for Strongylocentrotus purpuratus.</title>
        <authorList>
            <person name="Murali S."/>
            <person name="Liu Y."/>
            <person name="Vee V."/>
            <person name="English A."/>
            <person name="Wang M."/>
            <person name="Skinner E."/>
            <person name="Han Y."/>
            <person name="Muzny D.M."/>
            <person name="Worley K.C."/>
            <person name="Gibbs R.A."/>
        </authorList>
    </citation>
    <scope>NUCLEOTIDE SEQUENCE</scope>
</reference>
<feature type="transmembrane region" description="Helical" evidence="7">
    <location>
        <begin position="157"/>
        <end position="179"/>
    </location>
</feature>
<keyword evidence="7" id="KW-1133">Transmembrane helix</keyword>
<dbReference type="PANTHER" id="PTHR13865:SF28">
    <property type="entry name" value="POLYCHAETOID, ISOFORM O"/>
    <property type="match status" value="1"/>
</dbReference>
<dbReference type="PROSITE" id="PS50017">
    <property type="entry name" value="DEATH_DOMAIN"/>
    <property type="match status" value="1"/>
</dbReference>
<keyword evidence="7" id="KW-0472">Membrane</keyword>
<dbReference type="PROSITE" id="PS51145">
    <property type="entry name" value="ZU5"/>
    <property type="match status" value="1"/>
</dbReference>
<keyword evidence="2 8" id="KW-0732">Signal</keyword>
<keyword evidence="13" id="KW-1185">Reference proteome</keyword>
<evidence type="ECO:0000256" key="7">
    <source>
        <dbReference type="SAM" id="Phobius"/>
    </source>
</evidence>
<proteinExistence type="predicted"/>
<feature type="chain" id="PRO_5029481915" description="Netrin receptor UNC5" evidence="8">
    <location>
        <begin position="28"/>
        <end position="721"/>
    </location>
</feature>
<dbReference type="OMA" id="NERGSEC"/>
<protein>
    <recommendedName>
        <fullName evidence="14">Netrin receptor UNC5</fullName>
    </recommendedName>
</protein>
<evidence type="ECO:0000313" key="12">
    <source>
        <dbReference type="EnsemblMetazoa" id="XP_011672253"/>
    </source>
</evidence>
<evidence type="ECO:0000256" key="6">
    <source>
        <dbReference type="PROSITE-ProRule" id="PRU00206"/>
    </source>
</evidence>
<comment type="caution">
    <text evidence="6">Lacks conserved residue(s) required for the propagation of feature annotation.</text>
</comment>
<dbReference type="SUPFAM" id="SSF47986">
    <property type="entry name" value="DEATH domain"/>
    <property type="match status" value="1"/>
</dbReference>
<evidence type="ECO:0008006" key="14">
    <source>
        <dbReference type="Google" id="ProtNLM"/>
    </source>
</evidence>
<evidence type="ECO:0000259" key="9">
    <source>
        <dbReference type="PROSITE" id="PS50017"/>
    </source>
</evidence>
<evidence type="ECO:0000256" key="8">
    <source>
        <dbReference type="SAM" id="SignalP"/>
    </source>
</evidence>
<dbReference type="InterPro" id="IPR011029">
    <property type="entry name" value="DEATH-like_dom_sf"/>
</dbReference>
<organism evidence="12 13">
    <name type="scientific">Strongylocentrotus purpuratus</name>
    <name type="common">Purple sea urchin</name>
    <dbReference type="NCBI Taxonomy" id="7668"/>
    <lineage>
        <taxon>Eukaryota</taxon>
        <taxon>Metazoa</taxon>
        <taxon>Echinodermata</taxon>
        <taxon>Eleutherozoa</taxon>
        <taxon>Echinozoa</taxon>
        <taxon>Echinoidea</taxon>
        <taxon>Euechinoidea</taxon>
        <taxon>Echinacea</taxon>
        <taxon>Camarodonta</taxon>
        <taxon>Echinidea</taxon>
        <taxon>Strongylocentrotidae</taxon>
        <taxon>Strongylocentrotus</taxon>
    </lineage>
</organism>
<keyword evidence="3" id="KW-0677">Repeat</keyword>
<feature type="domain" description="Death" evidence="9">
    <location>
        <begin position="634"/>
        <end position="706"/>
    </location>
</feature>
<dbReference type="RefSeq" id="XP_011672253.2">
    <property type="nucleotide sequence ID" value="XM_011673951.2"/>
</dbReference>
<accession>A0A7M7HNZ3</accession>
<dbReference type="GO" id="GO:0150105">
    <property type="term" value="P:protein localization to cell-cell junction"/>
    <property type="evidence" value="ECO:0000318"/>
    <property type="project" value="GO_Central"/>
</dbReference>
<reference evidence="12" key="2">
    <citation type="submission" date="2021-01" db="UniProtKB">
        <authorList>
            <consortium name="EnsemblMetazoa"/>
        </authorList>
    </citation>
    <scope>IDENTIFICATION</scope>
</reference>
<dbReference type="OrthoDB" id="9417953at2759"/>
<dbReference type="CDD" id="cd01670">
    <property type="entry name" value="Death"/>
    <property type="match status" value="1"/>
</dbReference>